<dbReference type="Proteomes" id="UP000195667">
    <property type="component" value="Unassembled WGS sequence"/>
</dbReference>
<sequence>MLAFCIFVYTITTMNYEWDENKLAINLANHKVHFGVAEQFEWESASVEPDNRKDYGEPRFIAYGFIGVRLYCLVFTRRNDAVRIISLRKANPREVKRYVIEN</sequence>
<dbReference type="InterPro" id="IPR007460">
    <property type="entry name" value="BrnT_toxin"/>
</dbReference>
<accession>A0A1R4HII6</accession>
<reference evidence="2" key="1">
    <citation type="submission" date="2017-02" db="EMBL/GenBank/DDBJ databases">
        <authorList>
            <person name="Daims H."/>
        </authorList>
    </citation>
    <scope>NUCLEOTIDE SEQUENCE [LARGE SCALE GENOMIC DNA]</scope>
</reference>
<dbReference type="Gene3D" id="3.10.450.530">
    <property type="entry name" value="Ribonuclease toxin, BrnT, of type II toxin-antitoxin system"/>
    <property type="match status" value="1"/>
</dbReference>
<evidence type="ECO:0000313" key="1">
    <source>
        <dbReference type="EMBL" id="SJM96045.1"/>
    </source>
</evidence>
<gene>
    <name evidence="1" type="ORF">CRENPOLYSF1_830027</name>
</gene>
<dbReference type="InterPro" id="IPR038573">
    <property type="entry name" value="BrnT_sf"/>
</dbReference>
<protein>
    <recommendedName>
        <fullName evidence="3">BrnT family toxin</fullName>
    </recommendedName>
</protein>
<proteinExistence type="predicted"/>
<keyword evidence="2" id="KW-1185">Reference proteome</keyword>
<evidence type="ECO:0008006" key="3">
    <source>
        <dbReference type="Google" id="ProtNLM"/>
    </source>
</evidence>
<dbReference type="EMBL" id="FUKI01000163">
    <property type="protein sequence ID" value="SJM96045.1"/>
    <property type="molecule type" value="Genomic_DNA"/>
</dbReference>
<dbReference type="Pfam" id="PF04365">
    <property type="entry name" value="BrnT_toxin"/>
    <property type="match status" value="1"/>
</dbReference>
<evidence type="ECO:0000313" key="2">
    <source>
        <dbReference type="Proteomes" id="UP000195667"/>
    </source>
</evidence>
<organism evidence="1 2">
    <name type="scientific">Crenothrix polyspora</name>
    <dbReference type="NCBI Taxonomy" id="360316"/>
    <lineage>
        <taxon>Bacteria</taxon>
        <taxon>Pseudomonadati</taxon>
        <taxon>Pseudomonadota</taxon>
        <taxon>Gammaproteobacteria</taxon>
        <taxon>Methylococcales</taxon>
        <taxon>Crenotrichaceae</taxon>
        <taxon>Crenothrix</taxon>
    </lineage>
</organism>
<dbReference type="AlphaFoldDB" id="A0A1R4HII6"/>
<name>A0A1R4HII6_9GAMM</name>